<organism evidence="10 11">
    <name type="scientific">Thermoplasma volcanium (strain ATCC 51530 / DSM 4299 / JCM 9571 / NBRC 15438 / GSS1)</name>
    <dbReference type="NCBI Taxonomy" id="273116"/>
    <lineage>
        <taxon>Archaea</taxon>
        <taxon>Methanobacteriati</taxon>
        <taxon>Thermoplasmatota</taxon>
        <taxon>Thermoplasmata</taxon>
        <taxon>Thermoplasmatales</taxon>
        <taxon>Thermoplasmataceae</taxon>
        <taxon>Thermoplasma</taxon>
    </lineage>
</organism>
<dbReference type="PROSITE" id="PS00373">
    <property type="entry name" value="GART"/>
    <property type="match status" value="1"/>
</dbReference>
<dbReference type="InterPro" id="IPR036477">
    <property type="entry name" value="Formyl_transf_N_sf"/>
</dbReference>
<feature type="domain" description="Formyl transferase N-terminal" evidence="9">
    <location>
        <begin position="3"/>
        <end position="181"/>
    </location>
</feature>
<dbReference type="Proteomes" id="UP000001017">
    <property type="component" value="Chromosome"/>
</dbReference>
<dbReference type="KEGG" id="tvo:TVG0180390"/>
<dbReference type="GeneID" id="1441657"/>
<dbReference type="STRING" id="273116.gene:9380942"/>
<reference evidence="10 11" key="2">
    <citation type="journal article" date="2000" name="Proc. Natl. Acad. Sci. U.S.A.">
        <title>Archaeal adaptation to higher temperatures revealed by genomic sequence of Thermoplasma volcanium.</title>
        <authorList>
            <person name="Kawashima T."/>
            <person name="Amano N."/>
            <person name="Koike H."/>
            <person name="Makino S."/>
            <person name="Higuchi S."/>
            <person name="Kawashima-Ohya Y."/>
            <person name="Watanabe K."/>
            <person name="Yamazaki M."/>
            <person name="Kanehori K."/>
            <person name="Kawamoto T."/>
            <person name="Nunoshiba T."/>
            <person name="Yamamoto Y."/>
            <person name="Aramaki H."/>
            <person name="Makino K."/>
            <person name="Suzuki M."/>
        </authorList>
    </citation>
    <scope>NUCLEOTIDE SEQUENCE [LARGE SCALE GENOMIC DNA]</scope>
    <source>
        <strain evidence="11">ATCC 51530 / DSM 4299 / JCM 9571 / NBRC 15438 / GSS1</strain>
    </source>
</reference>
<evidence type="ECO:0000256" key="4">
    <source>
        <dbReference type="ARBA" id="ARBA00022755"/>
    </source>
</evidence>
<dbReference type="GO" id="GO:0004644">
    <property type="term" value="F:phosphoribosylglycinamide formyltransferase activity"/>
    <property type="evidence" value="ECO:0007669"/>
    <property type="project" value="UniProtKB-EC"/>
</dbReference>
<dbReference type="NCBIfam" id="TIGR00639">
    <property type="entry name" value="PurN"/>
    <property type="match status" value="1"/>
</dbReference>
<dbReference type="HOGENOM" id="CLU_038395_1_3_2"/>
<dbReference type="Gene3D" id="3.40.50.170">
    <property type="entry name" value="Formyl transferase, N-terminal domain"/>
    <property type="match status" value="1"/>
</dbReference>
<keyword evidence="3" id="KW-0808">Transferase</keyword>
<dbReference type="PhylomeDB" id="Q97CD0"/>
<evidence type="ECO:0000256" key="1">
    <source>
        <dbReference type="ARBA" id="ARBA00005054"/>
    </source>
</evidence>
<dbReference type="GO" id="GO:0005829">
    <property type="term" value="C:cytosol"/>
    <property type="evidence" value="ECO:0007669"/>
    <property type="project" value="TreeGrafter"/>
</dbReference>
<sequence>MTKICVMVSGNGTTLQAIIDAVKNKKIDVEISKVIADRECLAIKRAEDNNIPYRILKRGEYFQRDLKEEMRSSKCDFFVLAGFLSIIGKEITDEFRYRIINTHPSLLPCFGGHGFYGRKVHEAVIKSGMKYSGCTVHFVTDEVDGGPIILQRCVSVEDVDDAQSLEEKIHGIEHSAIVEAISLLSNGHYKIEGKRVILNM</sequence>
<gene>
    <name evidence="10" type="ORF">TVG0180390</name>
</gene>
<name>Q97CD0_THEVO</name>
<evidence type="ECO:0000313" key="10">
    <source>
        <dbReference type="EMBL" id="BAB59314.1"/>
    </source>
</evidence>
<dbReference type="AlphaFoldDB" id="Q97CD0"/>
<dbReference type="RefSeq" id="WP_010916427.1">
    <property type="nucleotide sequence ID" value="NC_002689.2"/>
</dbReference>
<evidence type="ECO:0000256" key="8">
    <source>
        <dbReference type="ARBA" id="ARBA00047664"/>
    </source>
</evidence>
<comment type="similarity">
    <text evidence="5">Belongs to the GART family.</text>
</comment>
<comment type="catalytic activity">
    <reaction evidence="8">
        <text>N(1)-(5-phospho-beta-D-ribosyl)glycinamide + (6R)-10-formyltetrahydrofolate = N(2)-formyl-N(1)-(5-phospho-beta-D-ribosyl)glycinamide + (6S)-5,6,7,8-tetrahydrofolate + H(+)</text>
        <dbReference type="Rhea" id="RHEA:15053"/>
        <dbReference type="ChEBI" id="CHEBI:15378"/>
        <dbReference type="ChEBI" id="CHEBI:57453"/>
        <dbReference type="ChEBI" id="CHEBI:143788"/>
        <dbReference type="ChEBI" id="CHEBI:147286"/>
        <dbReference type="ChEBI" id="CHEBI:195366"/>
        <dbReference type="EC" id="2.1.2.2"/>
    </reaction>
</comment>
<dbReference type="PaxDb" id="273116-14324386"/>
<keyword evidence="4" id="KW-0658">Purine biosynthesis</keyword>
<evidence type="ECO:0000259" key="9">
    <source>
        <dbReference type="Pfam" id="PF00551"/>
    </source>
</evidence>
<dbReference type="SUPFAM" id="SSF53328">
    <property type="entry name" value="Formyltransferase"/>
    <property type="match status" value="1"/>
</dbReference>
<dbReference type="InterPro" id="IPR004607">
    <property type="entry name" value="GART"/>
</dbReference>
<evidence type="ECO:0000256" key="2">
    <source>
        <dbReference type="ARBA" id="ARBA00012254"/>
    </source>
</evidence>
<evidence type="ECO:0000313" key="11">
    <source>
        <dbReference type="Proteomes" id="UP000001017"/>
    </source>
</evidence>
<dbReference type="GO" id="GO:0006189">
    <property type="term" value="P:'de novo' IMP biosynthetic process"/>
    <property type="evidence" value="ECO:0007669"/>
    <property type="project" value="UniProtKB-UniPathway"/>
</dbReference>
<dbReference type="OrthoDB" id="27277at2157"/>
<keyword evidence="11" id="KW-1185">Reference proteome</keyword>
<accession>Q97CD0</accession>
<dbReference type="PANTHER" id="PTHR43369:SF2">
    <property type="entry name" value="PHOSPHORIBOSYLGLYCINAMIDE FORMYLTRANSFERASE"/>
    <property type="match status" value="1"/>
</dbReference>
<dbReference type="EC" id="2.1.2.2" evidence="2"/>
<evidence type="ECO:0000256" key="3">
    <source>
        <dbReference type="ARBA" id="ARBA00022679"/>
    </source>
</evidence>
<reference evidence="10 11" key="1">
    <citation type="journal article" date="1999" name="Proc. Jpn. Acad.">
        <title>Determination of the complete genomic DNA sequence of Thermoplasma volvanium GSS1.</title>
        <authorList>
            <person name="Kawashima T."/>
            <person name="Yamamoto Y."/>
            <person name="Aramaki H."/>
            <person name="Nunoshiba T."/>
            <person name="Kawamoto T."/>
            <person name="Watanabe K."/>
            <person name="Yamazaki M."/>
            <person name="Kanehori K."/>
            <person name="Amano N."/>
            <person name="Ohya Y."/>
            <person name="Makino K."/>
            <person name="Suzuki M."/>
        </authorList>
    </citation>
    <scope>NUCLEOTIDE SEQUENCE [LARGE SCALE GENOMIC DNA]</scope>
    <source>
        <strain evidence="11">ATCC 51530 / DSM 4299 / JCM 9571 / NBRC 15438 / GSS1</strain>
    </source>
</reference>
<dbReference type="PANTHER" id="PTHR43369">
    <property type="entry name" value="PHOSPHORIBOSYLGLYCINAMIDE FORMYLTRANSFERASE"/>
    <property type="match status" value="1"/>
</dbReference>
<comment type="pathway">
    <text evidence="1">Purine metabolism; IMP biosynthesis via de novo pathway; N(2)-formyl-N(1)-(5-phospho-D-ribosyl)glycinamide from N(1)-(5-phospho-D-ribosyl)glycinamide (10-formyl THF route): step 1/1.</text>
</comment>
<evidence type="ECO:0000256" key="7">
    <source>
        <dbReference type="ARBA" id="ARBA00041682"/>
    </source>
</evidence>
<dbReference type="CDD" id="cd08645">
    <property type="entry name" value="FMT_core_GART"/>
    <property type="match status" value="1"/>
</dbReference>
<evidence type="ECO:0000256" key="6">
    <source>
        <dbReference type="ARBA" id="ARBA00041324"/>
    </source>
</evidence>
<dbReference type="UniPathway" id="UPA00074">
    <property type="reaction ID" value="UER00126"/>
</dbReference>
<dbReference type="EMBL" id="BA000011">
    <property type="protein sequence ID" value="BAB59314.1"/>
    <property type="molecule type" value="Genomic_DNA"/>
</dbReference>
<dbReference type="eggNOG" id="arCOG02825">
    <property type="taxonomic scope" value="Archaea"/>
</dbReference>
<dbReference type="InterPro" id="IPR001555">
    <property type="entry name" value="GART_AS"/>
</dbReference>
<evidence type="ECO:0000256" key="5">
    <source>
        <dbReference type="ARBA" id="ARBA00038440"/>
    </source>
</evidence>
<dbReference type="HAMAP" id="MF_01930">
    <property type="entry name" value="PurN"/>
    <property type="match status" value="1"/>
</dbReference>
<protein>
    <recommendedName>
        <fullName evidence="2">phosphoribosylglycinamide formyltransferase 1</fullName>
        <ecNumber evidence="2">2.1.2.2</ecNumber>
    </recommendedName>
    <alternativeName>
        <fullName evidence="7">5'-phosphoribosylglycinamide transformylase</fullName>
    </alternativeName>
    <alternativeName>
        <fullName evidence="6">GAR transformylase</fullName>
    </alternativeName>
</protein>
<dbReference type="InterPro" id="IPR002376">
    <property type="entry name" value="Formyl_transf_N"/>
</dbReference>
<dbReference type="Pfam" id="PF00551">
    <property type="entry name" value="Formyl_trans_N"/>
    <property type="match status" value="1"/>
</dbReference>
<proteinExistence type="inferred from homology"/>